<keyword evidence="1" id="KW-1133">Transmembrane helix</keyword>
<dbReference type="EMBL" id="LQBL01000003">
    <property type="protein sequence ID" value="KUG58406.1"/>
    <property type="molecule type" value="Genomic_DNA"/>
</dbReference>
<dbReference type="AlphaFoldDB" id="A0A0W8IEV2"/>
<feature type="transmembrane region" description="Helical" evidence="1">
    <location>
        <begin position="46"/>
        <end position="73"/>
    </location>
</feature>
<protein>
    <submittedName>
        <fullName evidence="2">Uncharacterized protein</fullName>
    </submittedName>
</protein>
<organism evidence="2 3">
    <name type="scientific">Serinicoccus chungangensis</name>
    <dbReference type="NCBI Taxonomy" id="767452"/>
    <lineage>
        <taxon>Bacteria</taxon>
        <taxon>Bacillati</taxon>
        <taxon>Actinomycetota</taxon>
        <taxon>Actinomycetes</taxon>
        <taxon>Micrococcales</taxon>
        <taxon>Ornithinimicrobiaceae</taxon>
        <taxon>Serinicoccus</taxon>
    </lineage>
</organism>
<evidence type="ECO:0000256" key="1">
    <source>
        <dbReference type="SAM" id="Phobius"/>
    </source>
</evidence>
<dbReference type="STRING" id="767452.AVL62_10865"/>
<accession>A0A0W8IEV2</accession>
<keyword evidence="1" id="KW-0812">Transmembrane</keyword>
<name>A0A0W8IEV2_9MICO</name>
<sequence>MLGLLSVTVFTPLGPFAWAMSRRALREVDAAPVVVVNRGQLVAAQAMGVVASALLAVMTVIVVAAVLGVLLLAV</sequence>
<proteinExistence type="predicted"/>
<dbReference type="Proteomes" id="UP000054837">
    <property type="component" value="Unassembled WGS sequence"/>
</dbReference>
<evidence type="ECO:0000313" key="2">
    <source>
        <dbReference type="EMBL" id="KUG58406.1"/>
    </source>
</evidence>
<comment type="caution">
    <text evidence="2">The sequence shown here is derived from an EMBL/GenBank/DDBJ whole genome shotgun (WGS) entry which is preliminary data.</text>
</comment>
<evidence type="ECO:0000313" key="3">
    <source>
        <dbReference type="Proteomes" id="UP000054837"/>
    </source>
</evidence>
<keyword evidence="1" id="KW-0472">Membrane</keyword>
<keyword evidence="3" id="KW-1185">Reference proteome</keyword>
<gene>
    <name evidence="2" type="ORF">AVL62_10865</name>
</gene>
<reference evidence="2 3" key="1">
    <citation type="submission" date="2015-12" db="EMBL/GenBank/DDBJ databases">
        <title>Serinicoccus chungangenesis strain CD08_5 genome sequencing and assembly.</title>
        <authorList>
            <person name="Chander A.M."/>
            <person name="Kaur G."/>
            <person name="Nair G.R."/>
            <person name="Dhawan D.K."/>
            <person name="Kochhar R.K."/>
            <person name="Mayilraj S."/>
            <person name="Bhadada S.K."/>
        </authorList>
    </citation>
    <scope>NUCLEOTIDE SEQUENCE [LARGE SCALE GENOMIC DNA]</scope>
    <source>
        <strain evidence="2 3">CD08_5</strain>
    </source>
</reference>